<feature type="binding site" evidence="6">
    <location>
        <position position="89"/>
    </location>
    <ligand>
        <name>Zn(2+)</name>
        <dbReference type="ChEBI" id="CHEBI:29105"/>
    </ligand>
</feature>
<comment type="similarity">
    <text evidence="1">Belongs to the beta-class carbonic anhydrase family.</text>
</comment>
<keyword evidence="6" id="KW-0479">Metal-binding</keyword>
<evidence type="ECO:0000256" key="3">
    <source>
        <dbReference type="ARBA" id="ARBA00022833"/>
    </source>
</evidence>
<dbReference type="PANTHER" id="PTHR11002">
    <property type="entry name" value="CARBONIC ANHYDRASE"/>
    <property type="match status" value="1"/>
</dbReference>
<feature type="binding site" evidence="6">
    <location>
        <position position="143"/>
    </location>
    <ligand>
        <name>Zn(2+)</name>
        <dbReference type="ChEBI" id="CHEBI:29105"/>
    </ligand>
</feature>
<dbReference type="PANTHER" id="PTHR11002:SF79">
    <property type="entry name" value="CARBONIC ANHYDRASE 2"/>
    <property type="match status" value="1"/>
</dbReference>
<sequence length="237" mass="24451">MMCPECARLGRRHLLSLAGLAAAAGVAAVAARPRPALARTTLAADEALAKLKAGNDRFVAAPQLCAANLANNRTAVAPAQSPWATVLTCSDSRLPPELIFGGLGLGELFVTRTAGNVADPAVVGTIEYGAEHLGSPLVVVMGHNRCGAVQAACAQVQKPSPLPGSIGVLVDQIVPAARAELGKPGDFIENVVRANARLTAERIGHDSPVVHELAHEGKVKVVAARYDLDSGRVEFLG</sequence>
<proteinExistence type="inferred from homology"/>
<reference evidence="8" key="1">
    <citation type="submission" date="2017-02" db="EMBL/GenBank/DDBJ databases">
        <authorList>
            <person name="Varghese N."/>
            <person name="Submissions S."/>
        </authorList>
    </citation>
    <scope>NUCLEOTIDE SEQUENCE [LARGE SCALE GENOMIC DNA]</scope>
    <source>
        <strain evidence="8">ATCC 27094</strain>
    </source>
</reference>
<evidence type="ECO:0000313" key="8">
    <source>
        <dbReference type="Proteomes" id="UP000190092"/>
    </source>
</evidence>
<dbReference type="GO" id="GO:0008270">
    <property type="term" value="F:zinc ion binding"/>
    <property type="evidence" value="ECO:0007669"/>
    <property type="project" value="InterPro"/>
</dbReference>
<dbReference type="EMBL" id="FUWJ01000001">
    <property type="protein sequence ID" value="SJZ33714.1"/>
    <property type="molecule type" value="Genomic_DNA"/>
</dbReference>
<feature type="binding site" evidence="6">
    <location>
        <position position="146"/>
    </location>
    <ligand>
        <name>Zn(2+)</name>
        <dbReference type="ChEBI" id="CHEBI:29105"/>
    </ligand>
</feature>
<evidence type="ECO:0000256" key="6">
    <source>
        <dbReference type="PIRSR" id="PIRSR601765-1"/>
    </source>
</evidence>
<dbReference type="InterPro" id="IPR036874">
    <property type="entry name" value="Carbonic_anhydrase_sf"/>
</dbReference>
<gene>
    <name evidence="7" type="ORF">SAMN02745126_00469</name>
</gene>
<dbReference type="InterPro" id="IPR006311">
    <property type="entry name" value="TAT_signal"/>
</dbReference>
<comment type="catalytic activity">
    <reaction evidence="5">
        <text>hydrogencarbonate + H(+) = CO2 + H2O</text>
        <dbReference type="Rhea" id="RHEA:10748"/>
        <dbReference type="ChEBI" id="CHEBI:15377"/>
        <dbReference type="ChEBI" id="CHEBI:15378"/>
        <dbReference type="ChEBI" id="CHEBI:16526"/>
        <dbReference type="ChEBI" id="CHEBI:17544"/>
        <dbReference type="EC" id="4.2.1.1"/>
    </reaction>
</comment>
<dbReference type="Gene3D" id="3.40.1050.10">
    <property type="entry name" value="Carbonic anhydrase"/>
    <property type="match status" value="1"/>
</dbReference>
<dbReference type="STRING" id="225324.SAMN02745126_00469"/>
<dbReference type="InterPro" id="IPR001765">
    <property type="entry name" value="Carbonic_anhydrase"/>
</dbReference>
<keyword evidence="8" id="KW-1185">Reference proteome</keyword>
<dbReference type="SUPFAM" id="SSF53056">
    <property type="entry name" value="beta-carbonic anhydrase, cab"/>
    <property type="match status" value="1"/>
</dbReference>
<dbReference type="CDD" id="cd03378">
    <property type="entry name" value="beta_CA_cladeC"/>
    <property type="match status" value="1"/>
</dbReference>
<dbReference type="AlphaFoldDB" id="A0A1T4JUA6"/>
<dbReference type="InterPro" id="IPR015892">
    <property type="entry name" value="Carbonic_anhydrase_CS"/>
</dbReference>
<dbReference type="PROSITE" id="PS00704">
    <property type="entry name" value="PROK_CO2_ANHYDRASE_1"/>
    <property type="match status" value="1"/>
</dbReference>
<dbReference type="Proteomes" id="UP000190092">
    <property type="component" value="Unassembled WGS sequence"/>
</dbReference>
<dbReference type="PROSITE" id="PS51318">
    <property type="entry name" value="TAT"/>
    <property type="match status" value="1"/>
</dbReference>
<dbReference type="GO" id="GO:0004089">
    <property type="term" value="F:carbonate dehydratase activity"/>
    <property type="evidence" value="ECO:0007669"/>
    <property type="project" value="UniProtKB-EC"/>
</dbReference>
<protein>
    <recommendedName>
        <fullName evidence="2">carbonic anhydrase</fullName>
        <ecNumber evidence="2">4.2.1.1</ecNumber>
    </recommendedName>
</protein>
<accession>A0A1T4JUA6</accession>
<keyword evidence="4" id="KW-0456">Lyase</keyword>
<evidence type="ECO:0000256" key="5">
    <source>
        <dbReference type="ARBA" id="ARBA00048348"/>
    </source>
</evidence>
<organism evidence="7 8">
    <name type="scientific">Enhydrobacter aerosaccus</name>
    <dbReference type="NCBI Taxonomy" id="225324"/>
    <lineage>
        <taxon>Bacteria</taxon>
        <taxon>Pseudomonadati</taxon>
        <taxon>Pseudomonadota</taxon>
        <taxon>Alphaproteobacteria</taxon>
        <taxon>Hyphomicrobiales</taxon>
        <taxon>Enhydrobacter</taxon>
    </lineage>
</organism>
<dbReference type="EC" id="4.2.1.1" evidence="2"/>
<evidence type="ECO:0000313" key="7">
    <source>
        <dbReference type="EMBL" id="SJZ33714.1"/>
    </source>
</evidence>
<feature type="binding site" evidence="6">
    <location>
        <position position="91"/>
    </location>
    <ligand>
        <name>Zn(2+)</name>
        <dbReference type="ChEBI" id="CHEBI:29105"/>
    </ligand>
</feature>
<name>A0A1T4JUA6_9HYPH</name>
<comment type="cofactor">
    <cofactor evidence="6">
        <name>Zn(2+)</name>
        <dbReference type="ChEBI" id="CHEBI:29105"/>
    </cofactor>
    <text evidence="6">Binds 1 zinc ion per subunit.</text>
</comment>
<evidence type="ECO:0000256" key="2">
    <source>
        <dbReference type="ARBA" id="ARBA00012925"/>
    </source>
</evidence>
<evidence type="ECO:0000256" key="4">
    <source>
        <dbReference type="ARBA" id="ARBA00023239"/>
    </source>
</evidence>
<keyword evidence="3 6" id="KW-0862">Zinc</keyword>
<dbReference type="Pfam" id="PF00484">
    <property type="entry name" value="Pro_CA"/>
    <property type="match status" value="1"/>
</dbReference>
<dbReference type="SMART" id="SM00947">
    <property type="entry name" value="Pro_CA"/>
    <property type="match status" value="1"/>
</dbReference>
<dbReference type="RefSeq" id="WP_218190913.1">
    <property type="nucleotide sequence ID" value="NZ_FUWJ01000001.1"/>
</dbReference>
<evidence type="ECO:0000256" key="1">
    <source>
        <dbReference type="ARBA" id="ARBA00006217"/>
    </source>
</evidence>
<dbReference type="GO" id="GO:0015976">
    <property type="term" value="P:carbon utilization"/>
    <property type="evidence" value="ECO:0007669"/>
    <property type="project" value="InterPro"/>
</dbReference>